<organism evidence="5 6">
    <name type="scientific">Allofournierella massiliensis</name>
    <dbReference type="NCBI Taxonomy" id="1650663"/>
    <lineage>
        <taxon>Bacteria</taxon>
        <taxon>Bacillati</taxon>
        <taxon>Bacillota</taxon>
        <taxon>Clostridia</taxon>
        <taxon>Eubacteriales</taxon>
        <taxon>Oscillospiraceae</taxon>
        <taxon>Allofournierella</taxon>
    </lineage>
</organism>
<dbReference type="Pfam" id="PF00005">
    <property type="entry name" value="ABC_tran"/>
    <property type="match status" value="1"/>
</dbReference>
<dbReference type="RefSeq" id="WP_289599719.1">
    <property type="nucleotide sequence ID" value="NZ_JAUDCL010000011.1"/>
</dbReference>
<dbReference type="GO" id="GO:0005524">
    <property type="term" value="F:ATP binding"/>
    <property type="evidence" value="ECO:0007669"/>
    <property type="project" value="UniProtKB-KW"/>
</dbReference>
<keyword evidence="2" id="KW-0547">Nucleotide-binding</keyword>
<dbReference type="PROSITE" id="PS50893">
    <property type="entry name" value="ABC_TRANSPORTER_2"/>
    <property type="match status" value="1"/>
</dbReference>
<keyword evidence="6" id="KW-1185">Reference proteome</keyword>
<dbReference type="InterPro" id="IPR027417">
    <property type="entry name" value="P-loop_NTPase"/>
</dbReference>
<dbReference type="Gene3D" id="3.40.50.300">
    <property type="entry name" value="P-loop containing nucleotide triphosphate hydrolases"/>
    <property type="match status" value="1"/>
</dbReference>
<keyword evidence="1" id="KW-0813">Transport</keyword>
<dbReference type="InterPro" id="IPR003593">
    <property type="entry name" value="AAA+_ATPase"/>
</dbReference>
<dbReference type="InterPro" id="IPR050093">
    <property type="entry name" value="ABC_SmlMolc_Importer"/>
</dbReference>
<dbReference type="InterPro" id="IPR017871">
    <property type="entry name" value="ABC_transporter-like_CS"/>
</dbReference>
<reference evidence="5 6" key="1">
    <citation type="submission" date="2023-06" db="EMBL/GenBank/DDBJ databases">
        <title>Identification and characterization of horizontal gene transfer across gut microbiota members of farm animals based on homology search.</title>
        <authorList>
            <person name="Schwarzerova J."/>
            <person name="Nykrynova M."/>
            <person name="Jureckova K."/>
            <person name="Cejkova D."/>
            <person name="Rychlik I."/>
        </authorList>
    </citation>
    <scope>NUCLEOTIDE SEQUENCE [LARGE SCALE GENOMIC DNA]</scope>
    <source>
        <strain evidence="5 6">ET340</strain>
    </source>
</reference>
<keyword evidence="3 5" id="KW-0067">ATP-binding</keyword>
<name>A0ABT7UQE5_9FIRM</name>
<gene>
    <name evidence="5" type="ORF">QUW08_07415</name>
</gene>
<dbReference type="PROSITE" id="PS00211">
    <property type="entry name" value="ABC_TRANSPORTER_1"/>
    <property type="match status" value="1"/>
</dbReference>
<evidence type="ECO:0000256" key="1">
    <source>
        <dbReference type="ARBA" id="ARBA00022448"/>
    </source>
</evidence>
<evidence type="ECO:0000256" key="3">
    <source>
        <dbReference type="ARBA" id="ARBA00022840"/>
    </source>
</evidence>
<evidence type="ECO:0000259" key="4">
    <source>
        <dbReference type="PROSITE" id="PS50893"/>
    </source>
</evidence>
<dbReference type="EMBL" id="JAUDCL010000011">
    <property type="protein sequence ID" value="MDM8201119.1"/>
    <property type="molecule type" value="Genomic_DNA"/>
</dbReference>
<dbReference type="Proteomes" id="UP001529380">
    <property type="component" value="Unassembled WGS sequence"/>
</dbReference>
<proteinExistence type="predicted"/>
<dbReference type="InterPro" id="IPR003439">
    <property type="entry name" value="ABC_transporter-like_ATP-bd"/>
</dbReference>
<protein>
    <submittedName>
        <fullName evidence="5">ATP-binding cassette domain-containing protein</fullName>
    </submittedName>
</protein>
<dbReference type="SUPFAM" id="SSF52540">
    <property type="entry name" value="P-loop containing nucleoside triphosphate hydrolases"/>
    <property type="match status" value="1"/>
</dbReference>
<dbReference type="PANTHER" id="PTHR42781:SF4">
    <property type="entry name" value="SPERMIDINE_PUTRESCINE IMPORT ATP-BINDING PROTEIN POTA"/>
    <property type="match status" value="1"/>
</dbReference>
<dbReference type="PANTHER" id="PTHR42781">
    <property type="entry name" value="SPERMIDINE/PUTRESCINE IMPORT ATP-BINDING PROTEIN POTA"/>
    <property type="match status" value="1"/>
</dbReference>
<comment type="caution">
    <text evidence="5">The sequence shown here is derived from an EMBL/GenBank/DDBJ whole genome shotgun (WGS) entry which is preliminary data.</text>
</comment>
<evidence type="ECO:0000256" key="2">
    <source>
        <dbReference type="ARBA" id="ARBA00022741"/>
    </source>
</evidence>
<evidence type="ECO:0000313" key="6">
    <source>
        <dbReference type="Proteomes" id="UP001529380"/>
    </source>
</evidence>
<sequence length="348" mass="38716">MSLFVDIEKDLGSFQLKVKLETNGGITGLLGASGCGKSMTLRCIAGVETPDRGRILLDGRTLFDSQQRINLPPQQRGVGYLFQSYALFPTMTVRQNLLAGLHREKDKAKKQALYRQAVELLGLSGLEQRRPAELSGGQQQRVALGRILVNRPQVLLLDEPFSALDSHLREQLQLDMLRVLKEFSGDVLLVTHSRDEAYHMCGRLAILDEGQVLRCGATKEVFADPGSRAAARLTGCKNIAAARRTGPNSVLVEDWGGLEFTTARPVPEELCAIGIRAHYFHPKAPANRFDVEYTGQIEEPFEWIIQMRAVNQTPGTPDIWWRMTKDKRPNPLPGQLGIAPENILLLTR</sequence>
<evidence type="ECO:0000313" key="5">
    <source>
        <dbReference type="EMBL" id="MDM8201119.1"/>
    </source>
</evidence>
<feature type="domain" description="ABC transporter" evidence="4">
    <location>
        <begin position="2"/>
        <end position="234"/>
    </location>
</feature>
<accession>A0ABT7UQE5</accession>
<dbReference type="SMART" id="SM00382">
    <property type="entry name" value="AAA"/>
    <property type="match status" value="1"/>
</dbReference>